<organism evidence="1 2">
    <name type="scientific">Pocillopora meandrina</name>
    <dbReference type="NCBI Taxonomy" id="46732"/>
    <lineage>
        <taxon>Eukaryota</taxon>
        <taxon>Metazoa</taxon>
        <taxon>Cnidaria</taxon>
        <taxon>Anthozoa</taxon>
        <taxon>Hexacorallia</taxon>
        <taxon>Scleractinia</taxon>
        <taxon>Astrocoeniina</taxon>
        <taxon>Pocilloporidae</taxon>
        <taxon>Pocillopora</taxon>
    </lineage>
</organism>
<reference evidence="1 2" key="1">
    <citation type="submission" date="2022-05" db="EMBL/GenBank/DDBJ databases">
        <authorList>
            <consortium name="Genoscope - CEA"/>
            <person name="William W."/>
        </authorList>
    </citation>
    <scope>NUCLEOTIDE SEQUENCE [LARGE SCALE GENOMIC DNA]</scope>
</reference>
<protein>
    <submittedName>
        <fullName evidence="1">Uncharacterized protein</fullName>
    </submittedName>
</protein>
<dbReference type="AlphaFoldDB" id="A0AAU9W3F3"/>
<sequence length="163" mass="18850">MLLIFVIILASAAIQGMFLFMIKVDIRFFDRSYTANQEEIERKLSRAALIERGYSKTTSTQTDEGLLHLIIRYRKIVPCHNITKVEEELSRSMPGIWGQDVSDQVRKEALMKKWENQQCTAGIEIHVPKNACQQKKKVVKRGIKLHCKNPDCFFCFRVSSISQ</sequence>
<dbReference type="Proteomes" id="UP001159428">
    <property type="component" value="Unassembled WGS sequence"/>
</dbReference>
<accession>A0AAU9W3F3</accession>
<comment type="caution">
    <text evidence="1">The sequence shown here is derived from an EMBL/GenBank/DDBJ whole genome shotgun (WGS) entry which is preliminary data.</text>
</comment>
<name>A0AAU9W3F3_9CNID</name>
<dbReference type="EMBL" id="CALNXJ010000006">
    <property type="protein sequence ID" value="CAH3041619.1"/>
    <property type="molecule type" value="Genomic_DNA"/>
</dbReference>
<evidence type="ECO:0000313" key="1">
    <source>
        <dbReference type="EMBL" id="CAH3041619.1"/>
    </source>
</evidence>
<keyword evidence="2" id="KW-1185">Reference proteome</keyword>
<gene>
    <name evidence="1" type="ORF">PMEA_00029291</name>
</gene>
<evidence type="ECO:0000313" key="2">
    <source>
        <dbReference type="Proteomes" id="UP001159428"/>
    </source>
</evidence>
<proteinExistence type="predicted"/>